<feature type="domain" description="Capsid Gp10A/Gp10B-like" evidence="1">
    <location>
        <begin position="57"/>
        <end position="313"/>
    </location>
</feature>
<dbReference type="KEGG" id="vg:76971349"/>
<proteinExistence type="predicted"/>
<dbReference type="InterPro" id="IPR049301">
    <property type="entry name" value="Capsid_Gp10A/Gp10B-like_dom"/>
</dbReference>
<protein>
    <submittedName>
        <fullName evidence="2">Capsid protein</fullName>
    </submittedName>
</protein>
<evidence type="ECO:0000259" key="1">
    <source>
        <dbReference type="Pfam" id="PF21703"/>
    </source>
</evidence>
<dbReference type="Pfam" id="PF21703">
    <property type="entry name" value="Gp10A-like"/>
    <property type="match status" value="1"/>
</dbReference>
<reference evidence="2 3" key="1">
    <citation type="submission" date="2015-11" db="EMBL/GenBank/DDBJ databases">
        <title>Genomes of Abundant and Widespread Viruses from the Deep Ocean.</title>
        <authorList>
            <person name="Mizuno C.M."/>
            <person name="Ghai R."/>
            <person name="Saghai A."/>
            <person name="Lopez-Garcia P."/>
            <person name="Rodriguez-Valera F."/>
        </authorList>
    </citation>
    <scope>NUCLEOTIDE SEQUENCE [LARGE SCALE GENOMIC DNA]</scope>
</reference>
<name>A0A1B1IWN1_9CAUD</name>
<evidence type="ECO:0000313" key="3">
    <source>
        <dbReference type="Proteomes" id="UP000504848"/>
    </source>
</evidence>
<organism evidence="2 3">
    <name type="scientific">uncultured phage_Deep-GF0-KM16-C193</name>
    <dbReference type="NCBI Taxonomy" id="2740799"/>
    <lineage>
        <taxon>Viruses</taxon>
        <taxon>Duplodnaviria</taxon>
        <taxon>Heunggongvirae</taxon>
        <taxon>Uroviricota</taxon>
        <taxon>Caudoviricetes</taxon>
        <taxon>Autographivirales</taxon>
        <taxon>Stupnyavirus</taxon>
        <taxon>Stupnyavirus KM16C193</taxon>
    </lineage>
</organism>
<accession>A0A1B1IWN1</accession>
<keyword evidence="3" id="KW-1185">Reference proteome</keyword>
<dbReference type="GeneID" id="76971349"/>
<dbReference type="EMBL" id="KT997876">
    <property type="protein sequence ID" value="ANS05739.1"/>
    <property type="molecule type" value="Genomic_DNA"/>
</dbReference>
<dbReference type="Proteomes" id="UP000504848">
    <property type="component" value="Segment"/>
</dbReference>
<evidence type="ECO:0000313" key="2">
    <source>
        <dbReference type="EMBL" id="ANS05739.1"/>
    </source>
</evidence>
<dbReference type="RefSeq" id="YP_009811036.1">
    <property type="nucleotide sequence ID" value="NC_048051.1"/>
</dbReference>
<sequence>MSDATVSRLGQASGAGDANALFLKVYAGEVLSMFDRENQMLGMTTVRTINKGHSAKFPVTGSVSSSYHTIGSEILGTQIKHAEKVINLDDMLLAHSFIGEIDELKNEYSVRSIYSKEMGFALARTVDKHLINLVVHGSQASATISGVTQGGKDLIDADADTSATSLIDSIFECIQVLDEKDIPSADRFIVVKPDQYYQLCNVDKLTSRDFSRRPSDFGAGTVVSIGGVPVIKSNSAVDAFTTQSAVTGENNTYAHDGQNHVAVIFHKSGVGTVKMKDLVVESSWDSRRLGTLMTARLLLGSNYLRPEACAAIKTA</sequence>